<keyword evidence="2" id="KW-1185">Reference proteome</keyword>
<reference evidence="1" key="1">
    <citation type="submission" date="2023-01" db="EMBL/GenBank/DDBJ databases">
        <title>Metagenome sequencing of chrysophaentin producing Chrysophaeum taylorii.</title>
        <authorList>
            <person name="Davison J."/>
            <person name="Bewley C."/>
        </authorList>
    </citation>
    <scope>NUCLEOTIDE SEQUENCE</scope>
    <source>
        <strain evidence="1">NIES-1699</strain>
    </source>
</reference>
<dbReference type="Proteomes" id="UP001230188">
    <property type="component" value="Unassembled WGS sequence"/>
</dbReference>
<sequence>MLQRARFSRLMGARRYVLLEIARGVETRLVVRSISGLLYHAEVYEVTAAQFEPRVPPFAFGRLAAPQAKTVGNLVS</sequence>
<accession>A0AAD7U967</accession>
<feature type="non-terminal residue" evidence="1">
    <location>
        <position position="1"/>
    </location>
</feature>
<dbReference type="EMBL" id="JAQMWT010000498">
    <property type="protein sequence ID" value="KAJ8600561.1"/>
    <property type="molecule type" value="Genomic_DNA"/>
</dbReference>
<evidence type="ECO:0000313" key="2">
    <source>
        <dbReference type="Proteomes" id="UP001230188"/>
    </source>
</evidence>
<comment type="caution">
    <text evidence="1">The sequence shown here is derived from an EMBL/GenBank/DDBJ whole genome shotgun (WGS) entry which is preliminary data.</text>
</comment>
<evidence type="ECO:0000313" key="1">
    <source>
        <dbReference type="EMBL" id="KAJ8600561.1"/>
    </source>
</evidence>
<organism evidence="1 2">
    <name type="scientific">Chrysophaeum taylorii</name>
    <dbReference type="NCBI Taxonomy" id="2483200"/>
    <lineage>
        <taxon>Eukaryota</taxon>
        <taxon>Sar</taxon>
        <taxon>Stramenopiles</taxon>
        <taxon>Ochrophyta</taxon>
        <taxon>Pelagophyceae</taxon>
        <taxon>Pelagomonadales</taxon>
        <taxon>Pelagomonadaceae</taxon>
        <taxon>Chrysophaeum</taxon>
    </lineage>
</organism>
<name>A0AAD7U967_9STRA</name>
<protein>
    <submittedName>
        <fullName evidence="1">Uncharacterized protein</fullName>
    </submittedName>
</protein>
<gene>
    <name evidence="1" type="ORF">CTAYLR_007930</name>
</gene>
<dbReference type="AlphaFoldDB" id="A0AAD7U967"/>
<proteinExistence type="predicted"/>